<evidence type="ECO:0000256" key="4">
    <source>
        <dbReference type="ARBA" id="ARBA00037621"/>
    </source>
</evidence>
<keyword evidence="9" id="KW-1185">Reference proteome</keyword>
<proteinExistence type="inferred from homology"/>
<dbReference type="Ensembl" id="ENSSVLT00005036790.1">
    <property type="protein sequence ID" value="ENSSVLP00005033194.1"/>
    <property type="gene ID" value="ENSSVLG00005025985.1"/>
</dbReference>
<evidence type="ECO:0000313" key="9">
    <source>
        <dbReference type="Proteomes" id="UP000694564"/>
    </source>
</evidence>
<reference evidence="8" key="1">
    <citation type="submission" date="2025-08" db="UniProtKB">
        <authorList>
            <consortium name="Ensembl"/>
        </authorList>
    </citation>
    <scope>IDENTIFICATION</scope>
</reference>
<protein>
    <recommendedName>
        <fullName evidence="6">Prothymosin alpha</fullName>
    </recommendedName>
</protein>
<dbReference type="GO" id="GO:0045944">
    <property type="term" value="P:positive regulation of transcription by RNA polymerase II"/>
    <property type="evidence" value="ECO:0007669"/>
    <property type="project" value="TreeGrafter"/>
</dbReference>
<reference evidence="8" key="2">
    <citation type="submission" date="2025-09" db="UniProtKB">
        <authorList>
            <consortium name="Ensembl"/>
        </authorList>
    </citation>
    <scope>IDENTIFICATION</scope>
</reference>
<feature type="region of interest" description="Disordered" evidence="7">
    <location>
        <begin position="1"/>
        <end position="58"/>
    </location>
</feature>
<comment type="subcellular location">
    <subcellularLocation>
        <location evidence="1">Nucleus</location>
    </subcellularLocation>
</comment>
<evidence type="ECO:0000256" key="7">
    <source>
        <dbReference type="SAM" id="MobiDB-lite"/>
    </source>
</evidence>
<evidence type="ECO:0000256" key="3">
    <source>
        <dbReference type="ARBA" id="ARBA00023242"/>
    </source>
</evidence>
<evidence type="ECO:0000256" key="1">
    <source>
        <dbReference type="ARBA" id="ARBA00004123"/>
    </source>
</evidence>
<evidence type="ECO:0000313" key="8">
    <source>
        <dbReference type="Ensembl" id="ENSSVLP00005033194.1"/>
    </source>
</evidence>
<evidence type="ECO:0000256" key="6">
    <source>
        <dbReference type="ARBA" id="ARBA00040447"/>
    </source>
</evidence>
<dbReference type="GO" id="GO:0042393">
    <property type="term" value="F:histone binding"/>
    <property type="evidence" value="ECO:0007669"/>
    <property type="project" value="TreeGrafter"/>
</dbReference>
<keyword evidence="3" id="KW-0539">Nucleus</keyword>
<comment type="subunit">
    <text evidence="5">Interacts with NUPR1; regulates apoptotic process.</text>
</comment>
<evidence type="ECO:0000256" key="2">
    <source>
        <dbReference type="ARBA" id="ARBA00008032"/>
    </source>
</evidence>
<evidence type="ECO:0000256" key="5">
    <source>
        <dbReference type="ARBA" id="ARBA00038744"/>
    </source>
</evidence>
<dbReference type="InterPro" id="IPR004931">
    <property type="entry name" value="Pro/parathymosin"/>
</dbReference>
<comment type="function">
    <text evidence="4">Prothymosin alpha may mediate immune function by conferring resistance to certain opportunistic infections.</text>
</comment>
<dbReference type="GeneTree" id="ENSGT01150000288492"/>
<dbReference type="PANTHER" id="PTHR22745:SF0">
    <property type="entry name" value="PROTHYMOSIN ALPHA"/>
    <property type="match status" value="1"/>
</dbReference>
<dbReference type="AlphaFoldDB" id="A0A8D2JTM6"/>
<sequence length="58" mass="6441">MSDAAVDTNSEIATKNLKEKKEVVEDAENGRDAPANGNANEENGDRPLRMTRQQRRKA</sequence>
<dbReference type="PANTHER" id="PTHR22745">
    <property type="entry name" value="PROTHYMOSIN ALPHA"/>
    <property type="match status" value="1"/>
</dbReference>
<dbReference type="OrthoDB" id="9634135at2759"/>
<accession>A0A8D2JTM6</accession>
<dbReference type="Pfam" id="PF03247">
    <property type="entry name" value="Prothymosin"/>
    <property type="match status" value="1"/>
</dbReference>
<dbReference type="GO" id="GO:0005634">
    <property type="term" value="C:nucleus"/>
    <property type="evidence" value="ECO:0007669"/>
    <property type="project" value="UniProtKB-SubCell"/>
</dbReference>
<dbReference type="GO" id="GO:0043066">
    <property type="term" value="P:negative regulation of apoptotic process"/>
    <property type="evidence" value="ECO:0007669"/>
    <property type="project" value="TreeGrafter"/>
</dbReference>
<comment type="similarity">
    <text evidence="2">Belongs to the pro/parathymosin family.</text>
</comment>
<dbReference type="Proteomes" id="UP000694564">
    <property type="component" value="Chromosome 9"/>
</dbReference>
<name>A0A8D2JTM6_SCIVU</name>
<organism evidence="8 9">
    <name type="scientific">Sciurus vulgaris</name>
    <name type="common">Eurasian red squirrel</name>
    <dbReference type="NCBI Taxonomy" id="55149"/>
    <lineage>
        <taxon>Eukaryota</taxon>
        <taxon>Metazoa</taxon>
        <taxon>Chordata</taxon>
        <taxon>Craniata</taxon>
        <taxon>Vertebrata</taxon>
        <taxon>Euteleostomi</taxon>
        <taxon>Mammalia</taxon>
        <taxon>Eutheria</taxon>
        <taxon>Euarchontoglires</taxon>
        <taxon>Glires</taxon>
        <taxon>Rodentia</taxon>
        <taxon>Sciuromorpha</taxon>
        <taxon>Sciuridae</taxon>
        <taxon>Sciurinae</taxon>
        <taxon>Sciurini</taxon>
        <taxon>Sciurus</taxon>
    </lineage>
</organism>
<feature type="compositionally biased region" description="Basic and acidic residues" evidence="7">
    <location>
        <begin position="16"/>
        <end position="31"/>
    </location>
</feature>